<dbReference type="EMBL" id="MUGY01000026">
    <property type="protein sequence ID" value="OXA91049.1"/>
    <property type="molecule type" value="Genomic_DNA"/>
</dbReference>
<sequence length="189" mass="21691">MVAQGLKNYDIVFYGELVKSDTISGNFTFKILELFKGEINSGFISGSATGSNCSVLPIKKELWIVYANYTNNTNITISMCSPSMGLESLLGAYPTPPPPRYYEIKDINLRDLYQKVYILEDKNQNIVDWIQQLEKLRAYKASQNIISEKEKTELKIESYSRYIIISLIVNIILFSFLIFIVLKKKIFTK</sequence>
<dbReference type="EMBL" id="JPRM01000052">
    <property type="protein sequence ID" value="KFF08545.1"/>
    <property type="molecule type" value="Genomic_DNA"/>
</dbReference>
<comment type="caution">
    <text evidence="2">The sequence shown here is derived from an EMBL/GenBank/DDBJ whole genome shotgun (WGS) entry which is preliminary data.</text>
</comment>
<evidence type="ECO:0000313" key="2">
    <source>
        <dbReference type="EMBL" id="KFF08545.1"/>
    </source>
</evidence>
<gene>
    <name evidence="3" type="ORF">B0A62_18385</name>
    <name evidence="2" type="ORF">IW20_23695</name>
</gene>
<feature type="transmembrane region" description="Helical" evidence="1">
    <location>
        <begin position="162"/>
        <end position="182"/>
    </location>
</feature>
<proteinExistence type="predicted"/>
<protein>
    <submittedName>
        <fullName evidence="2">Uncharacterized protein</fullName>
    </submittedName>
</protein>
<evidence type="ECO:0000313" key="3">
    <source>
        <dbReference type="EMBL" id="OXA91049.1"/>
    </source>
</evidence>
<dbReference type="eggNOG" id="ENOG50311GS">
    <property type="taxonomic scope" value="Bacteria"/>
</dbReference>
<keyword evidence="5" id="KW-1185">Reference proteome</keyword>
<dbReference type="InterPro" id="IPR008993">
    <property type="entry name" value="TIMP-like_OB-fold"/>
</dbReference>
<reference evidence="3 5" key="2">
    <citation type="submission" date="2016-11" db="EMBL/GenBank/DDBJ databases">
        <title>Whole genomes of Flavobacteriaceae.</title>
        <authorList>
            <person name="Stine C."/>
            <person name="Li C."/>
            <person name="Tadesse D."/>
        </authorList>
    </citation>
    <scope>NUCLEOTIDE SEQUENCE [LARGE SCALE GENOMIC DNA]</scope>
    <source>
        <strain evidence="3 5">ATCC 29551</strain>
    </source>
</reference>
<keyword evidence="1" id="KW-1133">Transmembrane helix</keyword>
<evidence type="ECO:0000256" key="1">
    <source>
        <dbReference type="SAM" id="Phobius"/>
    </source>
</evidence>
<keyword evidence="1" id="KW-0472">Membrane</keyword>
<dbReference type="Proteomes" id="UP000028712">
    <property type="component" value="Unassembled WGS sequence"/>
</dbReference>
<accession>A0A085ZVT1</accession>
<keyword evidence="1" id="KW-0812">Transmembrane</keyword>
<evidence type="ECO:0000313" key="5">
    <source>
        <dbReference type="Proteomes" id="UP000198424"/>
    </source>
</evidence>
<dbReference type="AlphaFoldDB" id="A0A085ZVT1"/>
<reference evidence="2 4" key="1">
    <citation type="submission" date="2014-07" db="EMBL/GenBank/DDBJ databases">
        <title>Genome of Flavobacterium hydatis DSM 2063.</title>
        <authorList>
            <person name="Pipes S.E."/>
            <person name="Stropko S.J."/>
            <person name="Newman J.D."/>
        </authorList>
    </citation>
    <scope>NUCLEOTIDE SEQUENCE [LARGE SCALE GENOMIC DNA]</scope>
    <source>
        <strain evidence="2 4">DSM 2063</strain>
    </source>
</reference>
<dbReference type="SUPFAM" id="SSF50242">
    <property type="entry name" value="TIMP-like"/>
    <property type="match status" value="1"/>
</dbReference>
<dbReference type="Proteomes" id="UP000198424">
    <property type="component" value="Unassembled WGS sequence"/>
</dbReference>
<name>A0A085ZVT1_FLAHY</name>
<evidence type="ECO:0000313" key="4">
    <source>
        <dbReference type="Proteomes" id="UP000028712"/>
    </source>
</evidence>
<organism evidence="2 4">
    <name type="scientific">Flavobacterium hydatis</name>
    <name type="common">Cytophaga aquatilis</name>
    <dbReference type="NCBI Taxonomy" id="991"/>
    <lineage>
        <taxon>Bacteria</taxon>
        <taxon>Pseudomonadati</taxon>
        <taxon>Bacteroidota</taxon>
        <taxon>Flavobacteriia</taxon>
        <taxon>Flavobacteriales</taxon>
        <taxon>Flavobacteriaceae</taxon>
        <taxon>Flavobacterium</taxon>
    </lineage>
</organism>